<sequence length="75" mass="7549">MAPTMARSAPAGLLATPASDDLLAEVTGITEADFDLDLRVVESALPSPDTMCSTGDGCGATCRPSACNSVSSDPF</sequence>
<reference evidence="1 2" key="1">
    <citation type="submission" date="2020-02" db="EMBL/GenBank/DDBJ databases">
        <title>Whole-genome analyses of novel actinobacteria.</title>
        <authorList>
            <person name="Sahin N."/>
        </authorList>
    </citation>
    <scope>NUCLEOTIDE SEQUENCE [LARGE SCALE GENOMIC DNA]</scope>
    <source>
        <strain evidence="1 2">KC13</strain>
    </source>
</reference>
<evidence type="ECO:0000313" key="2">
    <source>
        <dbReference type="Proteomes" id="UP000483261"/>
    </source>
</evidence>
<dbReference type="Proteomes" id="UP000483261">
    <property type="component" value="Unassembled WGS sequence"/>
</dbReference>
<dbReference type="InterPro" id="IPR027575">
    <property type="entry name" value="LD_lanti_pre"/>
</dbReference>
<name>A0A6M1QPY6_9ACTN</name>
<keyword evidence="2" id="KW-1185">Reference proteome</keyword>
<dbReference type="NCBIfam" id="TIGR04363">
    <property type="entry name" value="LD_lanti_pre"/>
    <property type="match status" value="1"/>
</dbReference>
<comment type="caution">
    <text evidence="1">The sequence shown here is derived from an EMBL/GenBank/DDBJ whole genome shotgun (WGS) entry which is preliminary data.</text>
</comment>
<organism evidence="1 2">
    <name type="scientific">Nocardioides turkmenicus</name>
    <dbReference type="NCBI Taxonomy" id="2711220"/>
    <lineage>
        <taxon>Bacteria</taxon>
        <taxon>Bacillati</taxon>
        <taxon>Actinomycetota</taxon>
        <taxon>Actinomycetes</taxon>
        <taxon>Propionibacteriales</taxon>
        <taxon>Nocardioidaceae</taxon>
        <taxon>Nocardioides</taxon>
    </lineage>
</organism>
<dbReference type="EMBL" id="JAALAA010000002">
    <property type="protein sequence ID" value="NGN91723.1"/>
    <property type="molecule type" value="Genomic_DNA"/>
</dbReference>
<proteinExistence type="predicted"/>
<dbReference type="AlphaFoldDB" id="A0A6M1QPY6"/>
<accession>A0A6M1QPY6</accession>
<evidence type="ECO:0000313" key="1">
    <source>
        <dbReference type="EMBL" id="NGN91723.1"/>
    </source>
</evidence>
<protein>
    <submittedName>
        <fullName evidence="1">FxLD family lantipeptide</fullName>
    </submittedName>
</protein>
<gene>
    <name evidence="1" type="primary">fxlA</name>
    <name evidence="1" type="ORF">G5C66_03075</name>
</gene>